<dbReference type="AlphaFoldDB" id="A0A5B7FFZ4"/>
<reference evidence="1 2" key="1">
    <citation type="submission" date="2019-05" db="EMBL/GenBank/DDBJ databases">
        <title>Another draft genome of Portunus trituberculatus and its Hox gene families provides insights of decapod evolution.</title>
        <authorList>
            <person name="Jeong J.-H."/>
            <person name="Song I."/>
            <person name="Kim S."/>
            <person name="Choi T."/>
            <person name="Kim D."/>
            <person name="Ryu S."/>
            <person name="Kim W."/>
        </authorList>
    </citation>
    <scope>NUCLEOTIDE SEQUENCE [LARGE SCALE GENOMIC DNA]</scope>
    <source>
        <tissue evidence="1">Muscle</tissue>
    </source>
</reference>
<organism evidence="1 2">
    <name type="scientific">Portunus trituberculatus</name>
    <name type="common">Swimming crab</name>
    <name type="synonym">Neptunus trituberculatus</name>
    <dbReference type="NCBI Taxonomy" id="210409"/>
    <lineage>
        <taxon>Eukaryota</taxon>
        <taxon>Metazoa</taxon>
        <taxon>Ecdysozoa</taxon>
        <taxon>Arthropoda</taxon>
        <taxon>Crustacea</taxon>
        <taxon>Multicrustacea</taxon>
        <taxon>Malacostraca</taxon>
        <taxon>Eumalacostraca</taxon>
        <taxon>Eucarida</taxon>
        <taxon>Decapoda</taxon>
        <taxon>Pleocyemata</taxon>
        <taxon>Brachyura</taxon>
        <taxon>Eubrachyura</taxon>
        <taxon>Portunoidea</taxon>
        <taxon>Portunidae</taxon>
        <taxon>Portuninae</taxon>
        <taxon>Portunus</taxon>
    </lineage>
</organism>
<protein>
    <submittedName>
        <fullName evidence="1">Uncharacterized protein</fullName>
    </submittedName>
</protein>
<sequence>MRGVLSPGASFMGEVGQVRLLGAGRGGKASVGMATSAMGGRPTSMLAITSVDVAALQVTAQPRVQVVLLACKEDTVTPNFLIESADLKIVETLDGVKPWW</sequence>
<dbReference type="EMBL" id="VSRR010007086">
    <property type="protein sequence ID" value="MPC46191.1"/>
    <property type="molecule type" value="Genomic_DNA"/>
</dbReference>
<comment type="caution">
    <text evidence="1">The sequence shown here is derived from an EMBL/GenBank/DDBJ whole genome shotgun (WGS) entry which is preliminary data.</text>
</comment>
<name>A0A5B7FFZ4_PORTR</name>
<gene>
    <name evidence="1" type="ORF">E2C01_039903</name>
</gene>
<evidence type="ECO:0000313" key="2">
    <source>
        <dbReference type="Proteomes" id="UP000324222"/>
    </source>
</evidence>
<proteinExistence type="predicted"/>
<dbReference type="Proteomes" id="UP000324222">
    <property type="component" value="Unassembled WGS sequence"/>
</dbReference>
<evidence type="ECO:0000313" key="1">
    <source>
        <dbReference type="EMBL" id="MPC46191.1"/>
    </source>
</evidence>
<keyword evidence="2" id="KW-1185">Reference proteome</keyword>
<accession>A0A5B7FFZ4</accession>